<evidence type="ECO:0000313" key="11">
    <source>
        <dbReference type="Proteomes" id="UP000682134"/>
    </source>
</evidence>
<keyword evidence="5 10" id="KW-0418">Kinase</keyword>
<evidence type="ECO:0000256" key="4">
    <source>
        <dbReference type="ARBA" id="ARBA00022679"/>
    </source>
</evidence>
<keyword evidence="2" id="KW-1003">Cell membrane</keyword>
<dbReference type="InterPro" id="IPR003660">
    <property type="entry name" value="HAMP_dom"/>
</dbReference>
<dbReference type="Proteomes" id="UP000682134">
    <property type="component" value="Unassembled WGS sequence"/>
</dbReference>
<proteinExistence type="predicted"/>
<keyword evidence="8" id="KW-0812">Transmembrane</keyword>
<dbReference type="RefSeq" id="WP_209406866.1">
    <property type="nucleotide sequence ID" value="NZ_JAGIYQ010000012.1"/>
</dbReference>
<feature type="transmembrane region" description="Helical" evidence="8">
    <location>
        <begin position="20"/>
        <end position="41"/>
    </location>
</feature>
<evidence type="ECO:0000256" key="1">
    <source>
        <dbReference type="ARBA" id="ARBA00004651"/>
    </source>
</evidence>
<dbReference type="Gene3D" id="3.30.565.10">
    <property type="entry name" value="Histidine kinase-like ATPase, C-terminal domain"/>
    <property type="match status" value="1"/>
</dbReference>
<keyword evidence="8" id="KW-1133">Transmembrane helix</keyword>
<keyword evidence="3" id="KW-0597">Phosphoprotein</keyword>
<dbReference type="SUPFAM" id="SSF158472">
    <property type="entry name" value="HAMP domain-like"/>
    <property type="match status" value="1"/>
</dbReference>
<evidence type="ECO:0000256" key="5">
    <source>
        <dbReference type="ARBA" id="ARBA00022777"/>
    </source>
</evidence>
<name>A0A940SKJ7_9BACI</name>
<dbReference type="SMART" id="SM00304">
    <property type="entry name" value="HAMP"/>
    <property type="match status" value="1"/>
</dbReference>
<dbReference type="Pfam" id="PF00672">
    <property type="entry name" value="HAMP"/>
    <property type="match status" value="1"/>
</dbReference>
<evidence type="ECO:0000313" key="10">
    <source>
        <dbReference type="EMBL" id="MBP0726526.1"/>
    </source>
</evidence>
<keyword evidence="11" id="KW-1185">Reference proteome</keyword>
<protein>
    <submittedName>
        <fullName evidence="10">Histidine kinase</fullName>
    </submittedName>
</protein>
<dbReference type="AlphaFoldDB" id="A0A940SKJ7"/>
<feature type="transmembrane region" description="Helical" evidence="8">
    <location>
        <begin position="272"/>
        <end position="295"/>
    </location>
</feature>
<dbReference type="CDD" id="cd06225">
    <property type="entry name" value="HAMP"/>
    <property type="match status" value="1"/>
</dbReference>
<feature type="coiled-coil region" evidence="7">
    <location>
        <begin position="337"/>
        <end position="364"/>
    </location>
</feature>
<reference evidence="10" key="1">
    <citation type="submission" date="2021-04" db="EMBL/GenBank/DDBJ databases">
        <title>Genome seq and assembly of Bacillus sp.</title>
        <authorList>
            <person name="Chhetri G."/>
        </authorList>
    </citation>
    <scope>NUCLEOTIDE SEQUENCE</scope>
    <source>
        <strain evidence="10">RG28</strain>
    </source>
</reference>
<evidence type="ECO:0000256" key="6">
    <source>
        <dbReference type="ARBA" id="ARBA00023136"/>
    </source>
</evidence>
<accession>A0A940SKJ7</accession>
<dbReference type="SUPFAM" id="SSF55874">
    <property type="entry name" value="ATPase domain of HSP90 chaperone/DNA topoisomerase II/histidine kinase"/>
    <property type="match status" value="1"/>
</dbReference>
<dbReference type="EMBL" id="JAGIYQ010000012">
    <property type="protein sequence ID" value="MBP0726526.1"/>
    <property type="molecule type" value="Genomic_DNA"/>
</dbReference>
<dbReference type="InterPro" id="IPR003594">
    <property type="entry name" value="HATPase_dom"/>
</dbReference>
<comment type="caution">
    <text evidence="10">The sequence shown here is derived from an EMBL/GenBank/DDBJ whole genome shotgun (WGS) entry which is preliminary data.</text>
</comment>
<evidence type="ECO:0000256" key="2">
    <source>
        <dbReference type="ARBA" id="ARBA00022475"/>
    </source>
</evidence>
<gene>
    <name evidence="10" type="ORF">J5Y03_15300</name>
</gene>
<dbReference type="Gene3D" id="6.10.340.10">
    <property type="match status" value="1"/>
</dbReference>
<dbReference type="Pfam" id="PF02518">
    <property type="entry name" value="HATPase_c"/>
    <property type="match status" value="1"/>
</dbReference>
<keyword evidence="6 8" id="KW-0472">Membrane</keyword>
<dbReference type="PANTHER" id="PTHR34220:SF7">
    <property type="entry name" value="SENSOR HISTIDINE KINASE YPDA"/>
    <property type="match status" value="1"/>
</dbReference>
<evidence type="ECO:0000256" key="7">
    <source>
        <dbReference type="SAM" id="Coils"/>
    </source>
</evidence>
<evidence type="ECO:0000256" key="8">
    <source>
        <dbReference type="SAM" id="Phobius"/>
    </source>
</evidence>
<comment type="subcellular location">
    <subcellularLocation>
        <location evidence="1">Cell membrane</location>
        <topology evidence="1">Multi-pass membrane protein</topology>
    </subcellularLocation>
</comment>
<organism evidence="10 11">
    <name type="scientific">Gottfriedia endophytica</name>
    <dbReference type="NCBI Taxonomy" id="2820819"/>
    <lineage>
        <taxon>Bacteria</taxon>
        <taxon>Bacillati</taxon>
        <taxon>Bacillota</taxon>
        <taxon>Bacilli</taxon>
        <taxon>Bacillales</taxon>
        <taxon>Bacillaceae</taxon>
        <taxon>Gottfriedia</taxon>
    </lineage>
</organism>
<keyword evidence="4" id="KW-0808">Transferase</keyword>
<evidence type="ECO:0000259" key="9">
    <source>
        <dbReference type="PROSITE" id="PS50885"/>
    </source>
</evidence>
<keyword evidence="7" id="KW-0175">Coiled coil</keyword>
<dbReference type="GO" id="GO:0000155">
    <property type="term" value="F:phosphorelay sensor kinase activity"/>
    <property type="evidence" value="ECO:0007669"/>
    <property type="project" value="InterPro"/>
</dbReference>
<dbReference type="InterPro" id="IPR010559">
    <property type="entry name" value="Sig_transdc_His_kin_internal"/>
</dbReference>
<dbReference type="InterPro" id="IPR050640">
    <property type="entry name" value="Bact_2-comp_sensor_kinase"/>
</dbReference>
<evidence type="ECO:0000256" key="3">
    <source>
        <dbReference type="ARBA" id="ARBA00022553"/>
    </source>
</evidence>
<dbReference type="InterPro" id="IPR036890">
    <property type="entry name" value="HATPase_C_sf"/>
</dbReference>
<feature type="domain" description="HAMP" evidence="9">
    <location>
        <begin position="297"/>
        <end position="349"/>
    </location>
</feature>
<dbReference type="PROSITE" id="PS50885">
    <property type="entry name" value="HAMP"/>
    <property type="match status" value="1"/>
</dbReference>
<dbReference type="GO" id="GO:0005886">
    <property type="term" value="C:plasma membrane"/>
    <property type="evidence" value="ECO:0007669"/>
    <property type="project" value="UniProtKB-SubCell"/>
</dbReference>
<dbReference type="Pfam" id="PF06580">
    <property type="entry name" value="His_kinase"/>
    <property type="match status" value="1"/>
</dbReference>
<dbReference type="PANTHER" id="PTHR34220">
    <property type="entry name" value="SENSOR HISTIDINE KINASE YPDA"/>
    <property type="match status" value="1"/>
</dbReference>
<sequence>MKSVREFLYHLGHLNTQKKLLIMFLFVAIIPLVTLGLISFFQSSSVVKEQFRNYNQFAGEKIQKELDRMIGDMYFSVESIKQYIKDQSSIELSDQRPKTYADFKEEINLERMIQTYQNVGIKGIYLITSSGYYYGDRNLNFEKLQKIEILNKARGKQDIEIGIYTPTHYKENNPKKVIGLVVPLKISYGALKNSYILIETDADDLFKMINVLETDLDSRISIYNQSGEYLYRTISNKKNLENDVVWTESTKTSNWKIQFRIPNDVFYKSTKVIVKVVTIGMIIAILLAVVLSYLFSKQFSSKIQKLKLAIDEVSNGIFDKKLPIQPKDEIGKLSFHFNRMVSKIKQLMEEIKKSEELKREAELKAVHYQINPHLLFNTLNTIQWKARIDGNHEISKMLIHLTKVLQGNLNFTIGLISLKEELEAIHHFLVIQELRYGPNFTCKFEMDKKLEQALIPRMTLQPMLENIFFHAFEDGRGEIYIEINEKNGCFELILKDNGKGMSKQRLETIFSPPTSETNVRGIGMYNVKQKFTIHFGKNHRIIADSIEGQGTIISIYWPKRWVGESERNTDYQSVNS</sequence>